<gene>
    <name evidence="3" type="ORF">NDI37_00445</name>
</gene>
<feature type="compositionally biased region" description="Polar residues" evidence="2">
    <location>
        <begin position="149"/>
        <end position="170"/>
    </location>
</feature>
<evidence type="ECO:0000256" key="2">
    <source>
        <dbReference type="SAM" id="MobiDB-lite"/>
    </source>
</evidence>
<dbReference type="RefSeq" id="WP_190424285.1">
    <property type="nucleotide sequence ID" value="NZ_JAMPKK010000001.1"/>
</dbReference>
<dbReference type="Proteomes" id="UP001442494">
    <property type="component" value="Unassembled WGS sequence"/>
</dbReference>
<keyword evidence="1" id="KW-0175">Coiled coil</keyword>
<keyword evidence="4" id="KW-1185">Reference proteome</keyword>
<evidence type="ECO:0000313" key="3">
    <source>
        <dbReference type="EMBL" id="MEP0862950.1"/>
    </source>
</evidence>
<name>A0ABV0JHM4_9CYAN</name>
<evidence type="ECO:0000313" key="4">
    <source>
        <dbReference type="Proteomes" id="UP001442494"/>
    </source>
</evidence>
<comment type="caution">
    <text evidence="3">The sequence shown here is derived from an EMBL/GenBank/DDBJ whole genome shotgun (WGS) entry which is preliminary data.</text>
</comment>
<reference evidence="3 4" key="1">
    <citation type="submission" date="2022-04" db="EMBL/GenBank/DDBJ databases">
        <title>Positive selection, recombination, and allopatry shape intraspecific diversity of widespread and dominant cyanobacteria.</title>
        <authorList>
            <person name="Wei J."/>
            <person name="Shu W."/>
            <person name="Hu C."/>
        </authorList>
    </citation>
    <scope>NUCLEOTIDE SEQUENCE [LARGE SCALE GENOMIC DNA]</scope>
    <source>
        <strain evidence="3 4">GB2-A5</strain>
    </source>
</reference>
<dbReference type="EMBL" id="JAMPKK010000001">
    <property type="protein sequence ID" value="MEP0862950.1"/>
    <property type="molecule type" value="Genomic_DNA"/>
</dbReference>
<sequence>MSHEVSQWLSEIKALKQQIVELERDRDAALESAASWRQLYATEAQQRRTEARLAQQQIKKLTSQLQQIQSLPQPKADDPGAVAAIVEEVEQLQNFEELKTKLMEAMVERDRLAIDLKSEQASHAQTRKTLTTAIGDTLDRLSRERMTRQESPASGVNGQWKSKQPPTTDN</sequence>
<accession>A0ABV0JHM4</accession>
<organism evidence="3 4">
    <name type="scientific">Funiculus sociatus GB2-A5</name>
    <dbReference type="NCBI Taxonomy" id="2933946"/>
    <lineage>
        <taxon>Bacteria</taxon>
        <taxon>Bacillati</taxon>
        <taxon>Cyanobacteriota</taxon>
        <taxon>Cyanophyceae</taxon>
        <taxon>Coleofasciculales</taxon>
        <taxon>Coleofasciculaceae</taxon>
        <taxon>Funiculus</taxon>
    </lineage>
</organism>
<feature type="coiled-coil region" evidence="1">
    <location>
        <begin position="5"/>
        <end position="71"/>
    </location>
</feature>
<feature type="compositionally biased region" description="Polar residues" evidence="2">
    <location>
        <begin position="121"/>
        <end position="134"/>
    </location>
</feature>
<feature type="compositionally biased region" description="Basic and acidic residues" evidence="2">
    <location>
        <begin position="137"/>
        <end position="148"/>
    </location>
</feature>
<proteinExistence type="predicted"/>
<feature type="region of interest" description="Disordered" evidence="2">
    <location>
        <begin position="119"/>
        <end position="170"/>
    </location>
</feature>
<protein>
    <submittedName>
        <fullName evidence="3">Uncharacterized protein</fullName>
    </submittedName>
</protein>
<evidence type="ECO:0000256" key="1">
    <source>
        <dbReference type="SAM" id="Coils"/>
    </source>
</evidence>